<reference evidence="4" key="1">
    <citation type="journal article" date="2019" name="Int. J. Syst. Evol. Microbiol.">
        <title>The Global Catalogue of Microorganisms (GCM) 10K type strain sequencing project: providing services to taxonomists for standard genome sequencing and annotation.</title>
        <authorList>
            <consortium name="The Broad Institute Genomics Platform"/>
            <consortium name="The Broad Institute Genome Sequencing Center for Infectious Disease"/>
            <person name="Wu L."/>
            <person name="Ma J."/>
        </authorList>
    </citation>
    <scope>NUCLEOTIDE SEQUENCE [LARGE SCALE GENOMIC DNA]</scope>
    <source>
        <strain evidence="4">JCM 17809</strain>
    </source>
</reference>
<dbReference type="Pfam" id="PF08421">
    <property type="entry name" value="Methyltransf_13"/>
    <property type="match status" value="1"/>
</dbReference>
<dbReference type="GO" id="GO:0008168">
    <property type="term" value="F:methyltransferase activity"/>
    <property type="evidence" value="ECO:0007669"/>
    <property type="project" value="UniProtKB-KW"/>
</dbReference>
<protein>
    <submittedName>
        <fullName evidence="3">Class I SAM-dependent methyltransferase</fullName>
    </submittedName>
</protein>
<dbReference type="GO" id="GO:0032259">
    <property type="term" value="P:methylation"/>
    <property type="evidence" value="ECO:0007669"/>
    <property type="project" value="UniProtKB-KW"/>
</dbReference>
<name>A0ABP8JW54_9MICO</name>
<sequence length="387" mass="41019">MTVTDSLPASGTFACRACGRPDPPLVLDLGEVPASDQFPRADEPGPDPTWPLTLHMCPSCLLVQLGPGRGAFPEPQLAVDSATALQHARTSVTEVLAAEGIGPGATVIELDSSHGASWLPRFLEAGLLEAPPDGRADLVVDVHHLMHGEDPNPVLAAHAARVAPGGRFVCEFFHVLPVVEQTLIDTIRHGHFVYLSVLAARPLLARHGLTVTRVQLVDVYGGSVRLTAARADEAPVVDPGVEEVLARERAAGLDRLETLEALGARGARAAREFRSHLELLRGEGRRVAGYGAPSKAPVLLALSGVGAGLLPYTVDLSPAKGGRRVPGAGVPIRSVQYLVDDRPEDVIVLTWDIVDEVAAQLARMSAGSGWQPRLWAPLPEPRELSLP</sequence>
<dbReference type="EMBL" id="BAABGM010000001">
    <property type="protein sequence ID" value="GAA4397035.1"/>
    <property type="molecule type" value="Genomic_DNA"/>
</dbReference>
<proteinExistence type="predicted"/>
<evidence type="ECO:0000259" key="1">
    <source>
        <dbReference type="Pfam" id="PF08421"/>
    </source>
</evidence>
<feature type="domain" description="C-methyltransferase" evidence="2">
    <location>
        <begin position="219"/>
        <end position="368"/>
    </location>
</feature>
<evidence type="ECO:0000259" key="2">
    <source>
        <dbReference type="Pfam" id="PF08484"/>
    </source>
</evidence>
<dbReference type="RefSeq" id="WP_345201243.1">
    <property type="nucleotide sequence ID" value="NZ_BAABGM010000001.1"/>
</dbReference>
<gene>
    <name evidence="3" type="ORF">GCM10023168_01630</name>
</gene>
<keyword evidence="4" id="KW-1185">Reference proteome</keyword>
<comment type="caution">
    <text evidence="3">The sequence shown here is derived from an EMBL/GenBank/DDBJ whole genome shotgun (WGS) entry which is preliminary data.</text>
</comment>
<dbReference type="InterPro" id="IPR013630">
    <property type="entry name" value="Methyltransf_Zn-bd_dom_put"/>
</dbReference>
<accession>A0ABP8JW54</accession>
<dbReference type="Pfam" id="PF08484">
    <property type="entry name" value="Methyltransf_14"/>
    <property type="match status" value="1"/>
</dbReference>
<dbReference type="InterPro" id="IPR013691">
    <property type="entry name" value="MeTrfase_14"/>
</dbReference>
<dbReference type="Gene3D" id="3.40.50.150">
    <property type="entry name" value="Vaccinia Virus protein VP39"/>
    <property type="match status" value="1"/>
</dbReference>
<dbReference type="InterPro" id="IPR038576">
    <property type="entry name" value="Methyltransf_Zn-bd_dom_put_sf"/>
</dbReference>
<dbReference type="Proteomes" id="UP001500945">
    <property type="component" value="Unassembled WGS sequence"/>
</dbReference>
<keyword evidence="3" id="KW-0489">Methyltransferase</keyword>
<dbReference type="Gene3D" id="6.20.50.110">
    <property type="entry name" value="Methyltransferase, zinc-binding domain"/>
    <property type="match status" value="1"/>
</dbReference>
<evidence type="ECO:0000313" key="3">
    <source>
        <dbReference type="EMBL" id="GAA4397035.1"/>
    </source>
</evidence>
<keyword evidence="3" id="KW-0808">Transferase</keyword>
<dbReference type="Gene3D" id="3.40.50.720">
    <property type="entry name" value="NAD(P)-binding Rossmann-like Domain"/>
    <property type="match status" value="1"/>
</dbReference>
<organism evidence="3 4">
    <name type="scientific">Fodinibacter luteus</name>
    <dbReference type="NCBI Taxonomy" id="552064"/>
    <lineage>
        <taxon>Bacteria</taxon>
        <taxon>Bacillati</taxon>
        <taxon>Actinomycetota</taxon>
        <taxon>Actinomycetes</taxon>
        <taxon>Micrococcales</taxon>
        <taxon>Intrasporangiaceae</taxon>
        <taxon>Fodinibacter (ex Wang et al. 2009)</taxon>
    </lineage>
</organism>
<feature type="domain" description="Methyltransferase putative zinc binding" evidence="1">
    <location>
        <begin position="15"/>
        <end position="65"/>
    </location>
</feature>
<evidence type="ECO:0000313" key="4">
    <source>
        <dbReference type="Proteomes" id="UP001500945"/>
    </source>
</evidence>
<dbReference type="InterPro" id="IPR029063">
    <property type="entry name" value="SAM-dependent_MTases_sf"/>
</dbReference>
<dbReference type="SUPFAM" id="SSF53335">
    <property type="entry name" value="S-adenosyl-L-methionine-dependent methyltransferases"/>
    <property type="match status" value="1"/>
</dbReference>